<dbReference type="AlphaFoldDB" id="A0A6A0ADA6"/>
<organism evidence="1 2">
    <name type="scientific">Haematococcus lacustris</name>
    <name type="common">Green alga</name>
    <name type="synonym">Haematococcus pluvialis</name>
    <dbReference type="NCBI Taxonomy" id="44745"/>
    <lineage>
        <taxon>Eukaryota</taxon>
        <taxon>Viridiplantae</taxon>
        <taxon>Chlorophyta</taxon>
        <taxon>core chlorophytes</taxon>
        <taxon>Chlorophyceae</taxon>
        <taxon>CS clade</taxon>
        <taxon>Chlamydomonadales</taxon>
        <taxon>Haematococcaceae</taxon>
        <taxon>Haematococcus</taxon>
    </lineage>
</organism>
<dbReference type="EMBL" id="BLLF01005203">
    <property type="protein sequence ID" value="GFH30870.1"/>
    <property type="molecule type" value="Genomic_DNA"/>
</dbReference>
<sequence length="90" mass="9484">AAARARSSGRAERLLMALTWLTGPQPHATLLKAEVVAYTLEQEARRGVQAVAAAFGPSLLAVVKESPVKAAYGSPPELTALLASMLAWQE</sequence>
<accession>A0A6A0ADA6</accession>
<name>A0A6A0ADA6_HAELA</name>
<proteinExistence type="predicted"/>
<protein>
    <submittedName>
        <fullName evidence="1">Uncharacterized protein</fullName>
    </submittedName>
</protein>
<dbReference type="Proteomes" id="UP000485058">
    <property type="component" value="Unassembled WGS sequence"/>
</dbReference>
<gene>
    <name evidence="1" type="ORF">HaLaN_29799</name>
</gene>
<evidence type="ECO:0000313" key="2">
    <source>
        <dbReference type="Proteomes" id="UP000485058"/>
    </source>
</evidence>
<comment type="caution">
    <text evidence="1">The sequence shown here is derived from an EMBL/GenBank/DDBJ whole genome shotgun (WGS) entry which is preliminary data.</text>
</comment>
<keyword evidence="2" id="KW-1185">Reference proteome</keyword>
<feature type="non-terminal residue" evidence="1">
    <location>
        <position position="1"/>
    </location>
</feature>
<reference evidence="1 2" key="1">
    <citation type="submission" date="2020-02" db="EMBL/GenBank/DDBJ databases">
        <title>Draft genome sequence of Haematococcus lacustris strain NIES-144.</title>
        <authorList>
            <person name="Morimoto D."/>
            <person name="Nakagawa S."/>
            <person name="Yoshida T."/>
            <person name="Sawayama S."/>
        </authorList>
    </citation>
    <scope>NUCLEOTIDE SEQUENCE [LARGE SCALE GENOMIC DNA]</scope>
    <source>
        <strain evidence="1 2">NIES-144</strain>
    </source>
</reference>
<evidence type="ECO:0000313" key="1">
    <source>
        <dbReference type="EMBL" id="GFH30870.1"/>
    </source>
</evidence>